<dbReference type="EMBL" id="CP144548">
    <property type="protein sequence ID" value="WVW86673.1"/>
    <property type="molecule type" value="Genomic_DNA"/>
</dbReference>
<evidence type="ECO:0000313" key="4">
    <source>
        <dbReference type="Proteomes" id="UP000092730"/>
    </source>
</evidence>
<dbReference type="KEGG" id="kbi:30212263"/>
<sequence>MDRSRKSSSVPPGVTSYTCFTATFTSPSSGDHLKYLSSVANSNKSSSFLSTRSRSSLDLSVGPTPSPDAELHGDPSSSPSPKDVHFPLSPSEIAALNKVRGLFHPEIEERTILDSIRSGACSNTQSNVPDDNLEYLRESLNDVTLNSERGSGEPTKLATKRDIGVAQAIIQAICKEIQSRETGSLEQKKLGSNHV</sequence>
<reference evidence="3" key="2">
    <citation type="submission" date="2013-07" db="EMBL/GenBank/DDBJ databases">
        <authorList>
            <consortium name="The Broad Institute Genome Sequencing Platform"/>
            <person name="Cuomo C."/>
            <person name="Litvintseva A."/>
            <person name="Chen Y."/>
            <person name="Heitman J."/>
            <person name="Sun S."/>
            <person name="Springer D."/>
            <person name="Dromer F."/>
            <person name="Young S.K."/>
            <person name="Zeng Q."/>
            <person name="Gargeya S."/>
            <person name="Fitzgerald M."/>
            <person name="Abouelleil A."/>
            <person name="Alvarado L."/>
            <person name="Berlin A.M."/>
            <person name="Chapman S.B."/>
            <person name="Dewar J."/>
            <person name="Goldberg J."/>
            <person name="Griggs A."/>
            <person name="Gujja S."/>
            <person name="Hansen M."/>
            <person name="Howarth C."/>
            <person name="Imamovic A."/>
            <person name="Larimer J."/>
            <person name="McCowan C."/>
            <person name="Murphy C."/>
            <person name="Pearson M."/>
            <person name="Priest M."/>
            <person name="Roberts A."/>
            <person name="Saif S."/>
            <person name="Shea T."/>
            <person name="Sykes S."/>
            <person name="Wortman J."/>
            <person name="Nusbaum C."/>
            <person name="Birren B."/>
        </authorList>
    </citation>
    <scope>NUCLEOTIDE SEQUENCE</scope>
    <source>
        <strain evidence="3">CBS 10118</strain>
    </source>
</reference>
<protein>
    <submittedName>
        <fullName evidence="2">Uncharacterized protein</fullName>
    </submittedName>
</protein>
<name>A0A1B9FTW8_9TREE</name>
<feature type="region of interest" description="Disordered" evidence="1">
    <location>
        <begin position="45"/>
        <end position="88"/>
    </location>
</feature>
<feature type="compositionally biased region" description="Low complexity" evidence="1">
    <location>
        <begin position="45"/>
        <end position="60"/>
    </location>
</feature>
<keyword evidence="4" id="KW-1185">Reference proteome</keyword>
<reference evidence="2" key="3">
    <citation type="submission" date="2014-01" db="EMBL/GenBank/DDBJ databases">
        <title>Evolution of pathogenesis and genome organization in the Tremellales.</title>
        <authorList>
            <person name="Cuomo C."/>
            <person name="Litvintseva A."/>
            <person name="Heitman J."/>
            <person name="Chen Y."/>
            <person name="Sun S."/>
            <person name="Springer D."/>
            <person name="Dromer F."/>
            <person name="Young S."/>
            <person name="Zeng Q."/>
            <person name="Chapman S."/>
            <person name="Gujja S."/>
            <person name="Saif S."/>
            <person name="Birren B."/>
        </authorList>
    </citation>
    <scope>NUCLEOTIDE SEQUENCE</scope>
    <source>
        <strain evidence="2">CBS 10118</strain>
    </source>
</reference>
<dbReference type="AlphaFoldDB" id="A0A1B9FTW8"/>
<dbReference type="GeneID" id="30212263"/>
<evidence type="ECO:0000313" key="2">
    <source>
        <dbReference type="EMBL" id="OCF22219.1"/>
    </source>
</evidence>
<accession>A0A1B9FTW8</accession>
<proteinExistence type="predicted"/>
<reference evidence="3" key="4">
    <citation type="submission" date="2024-02" db="EMBL/GenBank/DDBJ databases">
        <title>Comparative genomics of Cryptococcus and Kwoniella reveals pathogenesis evolution and contrasting modes of karyotype evolution via chromosome fusion or intercentromeric recombination.</title>
        <authorList>
            <person name="Coelho M.A."/>
            <person name="David-Palma M."/>
            <person name="Shea T."/>
            <person name="Bowers K."/>
            <person name="McGinley-Smith S."/>
            <person name="Mohammad A.W."/>
            <person name="Gnirke A."/>
            <person name="Yurkov A.M."/>
            <person name="Nowrousian M."/>
            <person name="Sun S."/>
            <person name="Cuomo C.A."/>
            <person name="Heitman J."/>
        </authorList>
    </citation>
    <scope>NUCLEOTIDE SEQUENCE</scope>
    <source>
        <strain evidence="3">CBS 10118</strain>
    </source>
</reference>
<dbReference type="EMBL" id="KI894025">
    <property type="protein sequence ID" value="OCF22219.1"/>
    <property type="molecule type" value="Genomic_DNA"/>
</dbReference>
<evidence type="ECO:0000313" key="3">
    <source>
        <dbReference type="EMBL" id="WVW86673.1"/>
    </source>
</evidence>
<dbReference type="Proteomes" id="UP000092730">
    <property type="component" value="Chromosome 8"/>
</dbReference>
<evidence type="ECO:0000256" key="1">
    <source>
        <dbReference type="SAM" id="MobiDB-lite"/>
    </source>
</evidence>
<dbReference type="RefSeq" id="XP_019043289.1">
    <property type="nucleotide sequence ID" value="XM_019194453.1"/>
</dbReference>
<reference evidence="2" key="1">
    <citation type="submission" date="2013-07" db="EMBL/GenBank/DDBJ databases">
        <title>The Genome Sequence of Cryptococcus bestiolae CBS10118.</title>
        <authorList>
            <consortium name="The Broad Institute Genome Sequencing Platform"/>
            <person name="Cuomo C."/>
            <person name="Litvintseva A."/>
            <person name="Chen Y."/>
            <person name="Heitman J."/>
            <person name="Sun S."/>
            <person name="Springer D."/>
            <person name="Dromer F."/>
            <person name="Young S.K."/>
            <person name="Zeng Q."/>
            <person name="Gargeya S."/>
            <person name="Fitzgerald M."/>
            <person name="Abouelleil A."/>
            <person name="Alvarado L."/>
            <person name="Berlin A.M."/>
            <person name="Chapman S.B."/>
            <person name="Dewar J."/>
            <person name="Goldberg J."/>
            <person name="Griggs A."/>
            <person name="Gujja S."/>
            <person name="Hansen M."/>
            <person name="Howarth C."/>
            <person name="Imamovic A."/>
            <person name="Larimer J."/>
            <person name="McCowan C."/>
            <person name="Murphy C."/>
            <person name="Pearson M."/>
            <person name="Priest M."/>
            <person name="Roberts A."/>
            <person name="Saif S."/>
            <person name="Shea T."/>
            <person name="Sykes S."/>
            <person name="Wortman J."/>
            <person name="Nusbaum C."/>
            <person name="Birren B."/>
        </authorList>
    </citation>
    <scope>NUCLEOTIDE SEQUENCE [LARGE SCALE GENOMIC DNA]</scope>
    <source>
        <strain evidence="2">CBS 10118</strain>
    </source>
</reference>
<dbReference type="VEuPathDB" id="FungiDB:I302_07864"/>
<organism evidence="2">
    <name type="scientific">Kwoniella bestiolae CBS 10118</name>
    <dbReference type="NCBI Taxonomy" id="1296100"/>
    <lineage>
        <taxon>Eukaryota</taxon>
        <taxon>Fungi</taxon>
        <taxon>Dikarya</taxon>
        <taxon>Basidiomycota</taxon>
        <taxon>Agaricomycotina</taxon>
        <taxon>Tremellomycetes</taxon>
        <taxon>Tremellales</taxon>
        <taxon>Cryptococcaceae</taxon>
        <taxon>Kwoniella</taxon>
    </lineage>
</organism>
<gene>
    <name evidence="2" type="ORF">I302_07864</name>
    <name evidence="3" type="ORF">I302_108727</name>
</gene>